<dbReference type="Pfam" id="PF04397">
    <property type="entry name" value="LytTR"/>
    <property type="match status" value="1"/>
</dbReference>
<protein>
    <submittedName>
        <fullName evidence="4">Two component transcriptional regulator, LytTR family</fullName>
    </submittedName>
</protein>
<dbReference type="AlphaFoldDB" id="A0A0S7BXM4"/>
<dbReference type="InterPro" id="IPR046947">
    <property type="entry name" value="LytR-like"/>
</dbReference>
<name>A0A0S7BXM4_9BACT</name>
<dbReference type="PANTHER" id="PTHR37299">
    <property type="entry name" value="TRANSCRIPTIONAL REGULATOR-RELATED"/>
    <property type="match status" value="1"/>
</dbReference>
<dbReference type="InterPro" id="IPR001789">
    <property type="entry name" value="Sig_transdc_resp-reg_receiver"/>
</dbReference>
<evidence type="ECO:0000256" key="1">
    <source>
        <dbReference type="PROSITE-ProRule" id="PRU00169"/>
    </source>
</evidence>
<reference evidence="4" key="1">
    <citation type="journal article" date="2015" name="Genome Announc.">
        <title>Draft Genome Sequence of Bacteroidales Strain TBC1, a Novel Isolate from a Methanogenic Wastewater Treatment System.</title>
        <authorList>
            <person name="Tourlousse D.M."/>
            <person name="Matsuura N."/>
            <person name="Sun L."/>
            <person name="Toyonaga M."/>
            <person name="Kuroda K."/>
            <person name="Ohashi A."/>
            <person name="Cruz R."/>
            <person name="Yamaguchi T."/>
            <person name="Sekiguchi Y."/>
        </authorList>
    </citation>
    <scope>NUCLEOTIDE SEQUENCE [LARGE SCALE GENOMIC DNA]</scope>
    <source>
        <strain evidence="4">TBC1</strain>
    </source>
</reference>
<dbReference type="SMART" id="SM00850">
    <property type="entry name" value="LytTR"/>
    <property type="match status" value="1"/>
</dbReference>
<dbReference type="OrthoDB" id="1490554at2"/>
<evidence type="ECO:0000259" key="2">
    <source>
        <dbReference type="PROSITE" id="PS50110"/>
    </source>
</evidence>
<sequence>MITAAGHTHVRVLIIDDESFVRKSIANLIAHFCHNVKLVGEADGVKSGYEAIRKHNPDLVLLDIKMGDGTGFDLLRKLDDIDFRLIFITAYEEFAVQAFRYSAVDYLLKPVDPDDLVNAIERASKQMIAEQQFNLRALETNLATHESAGKKIVVKTLESIYLINQGDLLYCESDGSYTTLKLRDGKSIFTSRSIKDFEELLSPGGFYRLHKSFLINLSAIERFDRSEGGSIVLSGGHKIPVASRKRDKLMRMIDSLDE</sequence>
<accession>A0A0S7BXM4</accession>
<dbReference type="STRING" id="1678841.TBC1_111120"/>
<feature type="domain" description="HTH LytTR-type" evidence="3">
    <location>
        <begin position="152"/>
        <end position="255"/>
    </location>
</feature>
<dbReference type="PATRIC" id="fig|1678841.3.peg.1269"/>
<dbReference type="GO" id="GO:0000156">
    <property type="term" value="F:phosphorelay response regulator activity"/>
    <property type="evidence" value="ECO:0007669"/>
    <property type="project" value="InterPro"/>
</dbReference>
<dbReference type="Gene3D" id="3.40.50.2300">
    <property type="match status" value="1"/>
</dbReference>
<evidence type="ECO:0000259" key="3">
    <source>
        <dbReference type="PROSITE" id="PS50930"/>
    </source>
</evidence>
<keyword evidence="1" id="KW-0597">Phosphoprotein</keyword>
<feature type="modified residue" description="4-aspartylphosphate" evidence="1">
    <location>
        <position position="63"/>
    </location>
</feature>
<keyword evidence="5" id="KW-1185">Reference proteome</keyword>
<dbReference type="Proteomes" id="UP000053091">
    <property type="component" value="Unassembled WGS sequence"/>
</dbReference>
<evidence type="ECO:0000313" key="4">
    <source>
        <dbReference type="EMBL" id="GAP42978.1"/>
    </source>
</evidence>
<dbReference type="SUPFAM" id="SSF52172">
    <property type="entry name" value="CheY-like"/>
    <property type="match status" value="1"/>
</dbReference>
<dbReference type="InterPro" id="IPR007492">
    <property type="entry name" value="LytTR_DNA-bd_dom"/>
</dbReference>
<dbReference type="GO" id="GO:0003677">
    <property type="term" value="F:DNA binding"/>
    <property type="evidence" value="ECO:0007669"/>
    <property type="project" value="InterPro"/>
</dbReference>
<dbReference type="InterPro" id="IPR011006">
    <property type="entry name" value="CheY-like_superfamily"/>
</dbReference>
<dbReference type="PROSITE" id="PS50110">
    <property type="entry name" value="RESPONSE_REGULATORY"/>
    <property type="match status" value="1"/>
</dbReference>
<dbReference type="PROSITE" id="PS50930">
    <property type="entry name" value="HTH_LYTTR"/>
    <property type="match status" value="1"/>
</dbReference>
<dbReference type="SMART" id="SM00448">
    <property type="entry name" value="REC"/>
    <property type="match status" value="1"/>
</dbReference>
<organism evidence="4">
    <name type="scientific">Lentimicrobium saccharophilum</name>
    <dbReference type="NCBI Taxonomy" id="1678841"/>
    <lineage>
        <taxon>Bacteria</taxon>
        <taxon>Pseudomonadati</taxon>
        <taxon>Bacteroidota</taxon>
        <taxon>Bacteroidia</taxon>
        <taxon>Bacteroidales</taxon>
        <taxon>Lentimicrobiaceae</taxon>
        <taxon>Lentimicrobium</taxon>
    </lineage>
</organism>
<gene>
    <name evidence="4" type="ORF">TBC1_111120</name>
</gene>
<proteinExistence type="predicted"/>
<dbReference type="Gene3D" id="2.40.50.1020">
    <property type="entry name" value="LytTr DNA-binding domain"/>
    <property type="match status" value="1"/>
</dbReference>
<dbReference type="PANTHER" id="PTHR37299:SF1">
    <property type="entry name" value="STAGE 0 SPORULATION PROTEIN A HOMOLOG"/>
    <property type="match status" value="1"/>
</dbReference>
<dbReference type="Pfam" id="PF00072">
    <property type="entry name" value="Response_reg"/>
    <property type="match status" value="1"/>
</dbReference>
<dbReference type="EMBL" id="DF968182">
    <property type="protein sequence ID" value="GAP42978.1"/>
    <property type="molecule type" value="Genomic_DNA"/>
</dbReference>
<evidence type="ECO:0000313" key="5">
    <source>
        <dbReference type="Proteomes" id="UP000053091"/>
    </source>
</evidence>
<dbReference type="RefSeq" id="WP_062039614.1">
    <property type="nucleotide sequence ID" value="NZ_DF968182.1"/>
</dbReference>
<feature type="domain" description="Response regulatory" evidence="2">
    <location>
        <begin position="11"/>
        <end position="124"/>
    </location>
</feature>